<reference evidence="1 2" key="1">
    <citation type="submission" date="2024-11" db="EMBL/GenBank/DDBJ databases">
        <title>A near-complete genome assembly of Cinchona calisaya.</title>
        <authorList>
            <person name="Lian D.C."/>
            <person name="Zhao X.W."/>
            <person name="Wei L."/>
        </authorList>
    </citation>
    <scope>NUCLEOTIDE SEQUENCE [LARGE SCALE GENOMIC DNA]</scope>
    <source>
        <tissue evidence="1">Nenye</tissue>
    </source>
</reference>
<proteinExistence type="predicted"/>
<keyword evidence="2" id="KW-1185">Reference proteome</keyword>
<protein>
    <submittedName>
        <fullName evidence="1">Uncharacterized protein</fullName>
    </submittedName>
</protein>
<dbReference type="Proteomes" id="UP001630127">
    <property type="component" value="Unassembled WGS sequence"/>
</dbReference>
<name>A0ABD2ZLD5_9GENT</name>
<comment type="caution">
    <text evidence="1">The sequence shown here is derived from an EMBL/GenBank/DDBJ whole genome shotgun (WGS) entry which is preliminary data.</text>
</comment>
<organism evidence="1 2">
    <name type="scientific">Cinchona calisaya</name>
    <dbReference type="NCBI Taxonomy" id="153742"/>
    <lineage>
        <taxon>Eukaryota</taxon>
        <taxon>Viridiplantae</taxon>
        <taxon>Streptophyta</taxon>
        <taxon>Embryophyta</taxon>
        <taxon>Tracheophyta</taxon>
        <taxon>Spermatophyta</taxon>
        <taxon>Magnoliopsida</taxon>
        <taxon>eudicotyledons</taxon>
        <taxon>Gunneridae</taxon>
        <taxon>Pentapetalae</taxon>
        <taxon>asterids</taxon>
        <taxon>lamiids</taxon>
        <taxon>Gentianales</taxon>
        <taxon>Rubiaceae</taxon>
        <taxon>Cinchonoideae</taxon>
        <taxon>Cinchoneae</taxon>
        <taxon>Cinchona</taxon>
    </lineage>
</organism>
<gene>
    <name evidence="1" type="ORF">ACH5RR_021619</name>
</gene>
<dbReference type="AlphaFoldDB" id="A0ABD2ZLD5"/>
<dbReference type="EMBL" id="JBJUIK010000009">
    <property type="protein sequence ID" value="KAL3519030.1"/>
    <property type="molecule type" value="Genomic_DNA"/>
</dbReference>
<evidence type="ECO:0000313" key="1">
    <source>
        <dbReference type="EMBL" id="KAL3519030.1"/>
    </source>
</evidence>
<accession>A0ABD2ZLD5</accession>
<evidence type="ECO:0000313" key="2">
    <source>
        <dbReference type="Proteomes" id="UP001630127"/>
    </source>
</evidence>
<sequence length="123" mass="13068">MLRLQTLVSSGLTVIAKSSIPIHSPIALAYVNIAEQVMHQSLGVLEVQTVHQPLIDSAPATINTQAAHQLSDSSQSLDSVAVLNPSHILQARVSLAHSNLQLDSTLSLDDSVLTQHISTTVMS</sequence>